<keyword evidence="5" id="KW-1185">Reference proteome</keyword>
<sequence length="346" mass="38984">MQSTQQQGKGIRSEGTRPSGGRSTSLGTDLVDETPQRKFRKGDRTRRMWVAREEEILAATLMELVARGWKSDNGFRAGYLTKIEDSIRAEFPNSDLKGQPHITSKIGAWKKSYGLLRNILSRSGVGFNDDGQYKIDCSDDQWDQIVAADKDTKFMRTKSWPLFDTWKFIFGKDRASGGGAENVDAAAVRLRAQMPSGSECNENEYYPSFEDFISNPNTHVGDTDFHDTSSRNVGKQTSTARTSPKKRKMVSRDGDLMEFLGNLHAETNTRLDKISNRIGYEFDMAKAREEVFAKLGTVEGLTVDQTYDLCNILGDKPQRLEVFNGMPDNARLGYLLRLIQYERGAI</sequence>
<dbReference type="PANTHER" id="PTHR46250">
    <property type="entry name" value="MYB/SANT-LIKE DNA-BINDING DOMAIN PROTEIN-RELATED"/>
    <property type="match status" value="1"/>
</dbReference>
<feature type="domain" description="Myb/SANT-like" evidence="2">
    <location>
        <begin position="49"/>
        <end position="144"/>
    </location>
</feature>
<evidence type="ECO:0000259" key="2">
    <source>
        <dbReference type="Pfam" id="PF12776"/>
    </source>
</evidence>
<organism evidence="4">
    <name type="scientific">Salvia splendens</name>
    <name type="common">Scarlet sage</name>
    <dbReference type="NCBI Taxonomy" id="180675"/>
    <lineage>
        <taxon>Eukaryota</taxon>
        <taxon>Viridiplantae</taxon>
        <taxon>Streptophyta</taxon>
        <taxon>Embryophyta</taxon>
        <taxon>Tracheophyta</taxon>
        <taxon>Spermatophyta</taxon>
        <taxon>Magnoliopsida</taxon>
        <taxon>eudicotyledons</taxon>
        <taxon>Gunneridae</taxon>
        <taxon>Pentapetalae</taxon>
        <taxon>asterids</taxon>
        <taxon>lamiids</taxon>
        <taxon>Lamiales</taxon>
        <taxon>Lamiaceae</taxon>
        <taxon>Nepetoideae</taxon>
        <taxon>Mentheae</taxon>
        <taxon>Salviinae</taxon>
        <taxon>Salvia</taxon>
        <taxon>Salvia subgen. Calosphace</taxon>
        <taxon>core Calosphace</taxon>
    </lineage>
</organism>
<name>A0A8X8XXT3_SALSN</name>
<feature type="region of interest" description="Disordered" evidence="1">
    <location>
        <begin position="226"/>
        <end position="248"/>
    </location>
</feature>
<evidence type="ECO:0000313" key="4">
    <source>
        <dbReference type="EMBL" id="KAG6419913.1"/>
    </source>
</evidence>
<protein>
    <recommendedName>
        <fullName evidence="2">Myb/SANT-like domain-containing protein</fullName>
    </recommendedName>
</protein>
<dbReference type="EMBL" id="PNBA02000006">
    <property type="protein sequence ID" value="KAG6419913.1"/>
    <property type="molecule type" value="Genomic_DNA"/>
</dbReference>
<dbReference type="EMBL" id="PNBA02000008">
    <property type="protein sequence ID" value="KAG6414566.1"/>
    <property type="molecule type" value="Genomic_DNA"/>
</dbReference>
<proteinExistence type="predicted"/>
<dbReference type="AlphaFoldDB" id="A0A8X8XXT3"/>
<dbReference type="Proteomes" id="UP000298416">
    <property type="component" value="Unassembled WGS sequence"/>
</dbReference>
<reference evidence="4" key="2">
    <citation type="submission" date="2020-08" db="EMBL/GenBank/DDBJ databases">
        <title>Plant Genome Project.</title>
        <authorList>
            <person name="Zhang R.-G."/>
        </authorList>
    </citation>
    <scope>NUCLEOTIDE SEQUENCE</scope>
    <source>
        <strain evidence="4">Huo1</strain>
        <tissue evidence="4">Leaf</tissue>
    </source>
</reference>
<gene>
    <name evidence="4" type="ORF">SASPL_116426</name>
    <name evidence="3" type="ORF">SASPL_121938</name>
</gene>
<accession>A0A8X8XXT3</accession>
<evidence type="ECO:0000313" key="5">
    <source>
        <dbReference type="Proteomes" id="UP000298416"/>
    </source>
</evidence>
<feature type="region of interest" description="Disordered" evidence="1">
    <location>
        <begin position="1"/>
        <end position="44"/>
    </location>
</feature>
<reference evidence="4" key="1">
    <citation type="submission" date="2018-01" db="EMBL/GenBank/DDBJ databases">
        <authorList>
            <person name="Mao J.F."/>
        </authorList>
    </citation>
    <scope>NUCLEOTIDE SEQUENCE</scope>
    <source>
        <strain evidence="4">Huo1</strain>
        <tissue evidence="4">Leaf</tissue>
    </source>
</reference>
<evidence type="ECO:0000313" key="3">
    <source>
        <dbReference type="EMBL" id="KAG6414566.1"/>
    </source>
</evidence>
<dbReference type="PANTHER" id="PTHR46250:SF15">
    <property type="entry name" value="OS01G0523800 PROTEIN"/>
    <property type="match status" value="1"/>
</dbReference>
<dbReference type="InterPro" id="IPR024752">
    <property type="entry name" value="Myb/SANT-like_dom"/>
</dbReference>
<feature type="compositionally biased region" description="Polar residues" evidence="1">
    <location>
        <begin position="230"/>
        <end position="242"/>
    </location>
</feature>
<comment type="caution">
    <text evidence="4">The sequence shown here is derived from an EMBL/GenBank/DDBJ whole genome shotgun (WGS) entry which is preliminary data.</text>
</comment>
<dbReference type="Pfam" id="PF12776">
    <property type="entry name" value="Myb_DNA-bind_3"/>
    <property type="match status" value="1"/>
</dbReference>
<evidence type="ECO:0000256" key="1">
    <source>
        <dbReference type="SAM" id="MobiDB-lite"/>
    </source>
</evidence>